<dbReference type="PROSITE" id="PS00383">
    <property type="entry name" value="TYR_PHOSPHATASE_1"/>
    <property type="match status" value="1"/>
</dbReference>
<dbReference type="Pfam" id="PF13350">
    <property type="entry name" value="Y_phosphatase3"/>
    <property type="match status" value="1"/>
</dbReference>
<evidence type="ECO:0000259" key="1">
    <source>
        <dbReference type="PROSITE" id="PS50056"/>
    </source>
</evidence>
<keyword evidence="3" id="KW-1185">Reference proteome</keyword>
<name>A0ABR1JZB9_9AGAR</name>
<dbReference type="InterPro" id="IPR000387">
    <property type="entry name" value="Tyr_Pase_dom"/>
</dbReference>
<accession>A0ABR1JZB9</accession>
<dbReference type="EMBL" id="JBANRG010000004">
    <property type="protein sequence ID" value="KAK7467179.1"/>
    <property type="molecule type" value="Genomic_DNA"/>
</dbReference>
<dbReference type="Proteomes" id="UP001498398">
    <property type="component" value="Unassembled WGS sequence"/>
</dbReference>
<reference evidence="2 3" key="1">
    <citation type="submission" date="2024-01" db="EMBL/GenBank/DDBJ databases">
        <title>A draft genome for the cacao thread blight pathogen Marasmiellus scandens.</title>
        <authorList>
            <person name="Baruah I.K."/>
            <person name="Leung J."/>
            <person name="Bukari Y."/>
            <person name="Amoako-Attah I."/>
            <person name="Meinhardt L.W."/>
            <person name="Bailey B.A."/>
            <person name="Cohen S.P."/>
        </authorList>
    </citation>
    <scope>NUCLEOTIDE SEQUENCE [LARGE SCALE GENOMIC DNA]</scope>
    <source>
        <strain evidence="2 3">GH-19</strain>
    </source>
</reference>
<dbReference type="InterPro" id="IPR029021">
    <property type="entry name" value="Prot-tyrosine_phosphatase-like"/>
</dbReference>
<evidence type="ECO:0000313" key="3">
    <source>
        <dbReference type="Proteomes" id="UP001498398"/>
    </source>
</evidence>
<dbReference type="PROSITE" id="PS50056">
    <property type="entry name" value="TYR_PHOSPHATASE_2"/>
    <property type="match status" value="1"/>
</dbReference>
<dbReference type="PANTHER" id="PTHR31126">
    <property type="entry name" value="TYROSINE-PROTEIN PHOSPHATASE"/>
    <property type="match status" value="1"/>
</dbReference>
<evidence type="ECO:0000313" key="2">
    <source>
        <dbReference type="EMBL" id="KAK7467179.1"/>
    </source>
</evidence>
<dbReference type="PANTHER" id="PTHR31126:SF10">
    <property type="entry name" value="PROTEIN PHOSPHATASE, PUTATIVE (AFU_ORTHOLOGUE AFUA_6G06650)-RELATED"/>
    <property type="match status" value="1"/>
</dbReference>
<gene>
    <name evidence="2" type="ORF">VKT23_004237</name>
</gene>
<dbReference type="InterPro" id="IPR016130">
    <property type="entry name" value="Tyr_Pase_AS"/>
</dbReference>
<organism evidence="2 3">
    <name type="scientific">Marasmiellus scandens</name>
    <dbReference type="NCBI Taxonomy" id="2682957"/>
    <lineage>
        <taxon>Eukaryota</taxon>
        <taxon>Fungi</taxon>
        <taxon>Dikarya</taxon>
        <taxon>Basidiomycota</taxon>
        <taxon>Agaricomycotina</taxon>
        <taxon>Agaricomycetes</taxon>
        <taxon>Agaricomycetidae</taxon>
        <taxon>Agaricales</taxon>
        <taxon>Marasmiineae</taxon>
        <taxon>Omphalotaceae</taxon>
        <taxon>Marasmiellus</taxon>
    </lineage>
</organism>
<proteinExistence type="predicted"/>
<dbReference type="Gene3D" id="3.90.190.10">
    <property type="entry name" value="Protein tyrosine phosphatase superfamily"/>
    <property type="match status" value="1"/>
</dbReference>
<dbReference type="SUPFAM" id="SSF52799">
    <property type="entry name" value="(Phosphotyrosine protein) phosphatases II"/>
    <property type="match status" value="1"/>
</dbReference>
<sequence>MTDTISNPPFTRIYNFRDVGRVINSLSGNLTVKEKSLYRAGRLDDATPTDIEKLISEYGPTTVIDLRTKSEHIKQAQTRQGKSRYQAVVDVKLHTDAFVDKGSWDTVYINFVGRKFEFNMLKQLKWWQIIWFLILMLFQFRMSAIRILGRNVLGPKGLLGLSKDSLRFCQNEILQTLEVMTDFKAYPILIHCTQGKDRSGLVVMLVLFAIGVPLEAVRAEYALSNQGLEPIRESMIKEVEEIGMNADYTKAPEEVVDTVWNFLQEEYGGVDNYLDSIGFEEQKRRQLRKYLRIQP</sequence>
<dbReference type="InterPro" id="IPR026893">
    <property type="entry name" value="Tyr/Ser_Pase_IphP-type"/>
</dbReference>
<protein>
    <recommendedName>
        <fullName evidence="1">Tyrosine specific protein phosphatases domain-containing protein</fullName>
    </recommendedName>
</protein>
<feature type="domain" description="Tyrosine specific protein phosphatases" evidence="1">
    <location>
        <begin position="171"/>
        <end position="243"/>
    </location>
</feature>
<comment type="caution">
    <text evidence="2">The sequence shown here is derived from an EMBL/GenBank/DDBJ whole genome shotgun (WGS) entry which is preliminary data.</text>
</comment>